<reference evidence="2 3" key="1">
    <citation type="submission" date="2022-05" db="EMBL/GenBank/DDBJ databases">
        <authorList>
            <consortium name="Genoscope - CEA"/>
            <person name="William W."/>
        </authorList>
    </citation>
    <scope>NUCLEOTIDE SEQUENCE [LARGE SCALE GENOMIC DNA]</scope>
</reference>
<name>A0ABN8MTP5_9CNID</name>
<accession>A0ABN8MTP5</accession>
<sequence length="171" mass="19430">ANKERKLEEGKEGKEEKPDTGSKKGKAPNSDVKFQRKNSENSWKTKKGKRPFSAELPAPRNLGKTDRQKQRKFPPISSNVNKSYNEPAVAKANLPAAFKDNKKKKPLKGGGNIGKTFHERADSFTHTNAKNEVTNRKRKGARRKEQEKKDESNFTDMVNKYKNKLFGRDEG</sequence>
<evidence type="ECO:0000313" key="3">
    <source>
        <dbReference type="Proteomes" id="UP001159427"/>
    </source>
</evidence>
<feature type="non-terminal residue" evidence="2">
    <location>
        <position position="1"/>
    </location>
</feature>
<evidence type="ECO:0000313" key="2">
    <source>
        <dbReference type="EMBL" id="CAH3032854.1"/>
    </source>
</evidence>
<keyword evidence="3" id="KW-1185">Reference proteome</keyword>
<comment type="caution">
    <text evidence="2">The sequence shown here is derived from an EMBL/GenBank/DDBJ whole genome shotgun (WGS) entry which is preliminary data.</text>
</comment>
<evidence type="ECO:0000256" key="1">
    <source>
        <dbReference type="SAM" id="MobiDB-lite"/>
    </source>
</evidence>
<organism evidence="2 3">
    <name type="scientific">Porites evermanni</name>
    <dbReference type="NCBI Taxonomy" id="104178"/>
    <lineage>
        <taxon>Eukaryota</taxon>
        <taxon>Metazoa</taxon>
        <taxon>Cnidaria</taxon>
        <taxon>Anthozoa</taxon>
        <taxon>Hexacorallia</taxon>
        <taxon>Scleractinia</taxon>
        <taxon>Fungiina</taxon>
        <taxon>Poritidae</taxon>
        <taxon>Porites</taxon>
    </lineage>
</organism>
<feature type="region of interest" description="Disordered" evidence="1">
    <location>
        <begin position="1"/>
        <end position="171"/>
    </location>
</feature>
<dbReference type="Proteomes" id="UP001159427">
    <property type="component" value="Unassembled WGS sequence"/>
</dbReference>
<gene>
    <name evidence="2" type="ORF">PEVE_00039142</name>
</gene>
<protein>
    <submittedName>
        <fullName evidence="2">Uncharacterized protein</fullName>
    </submittedName>
</protein>
<feature type="compositionally biased region" description="Basic and acidic residues" evidence="1">
    <location>
        <begin position="143"/>
        <end position="152"/>
    </location>
</feature>
<proteinExistence type="predicted"/>
<dbReference type="EMBL" id="CALNXI010000683">
    <property type="protein sequence ID" value="CAH3032854.1"/>
    <property type="molecule type" value="Genomic_DNA"/>
</dbReference>
<feature type="compositionally biased region" description="Basic and acidic residues" evidence="1">
    <location>
        <begin position="1"/>
        <end position="22"/>
    </location>
</feature>
<feature type="non-terminal residue" evidence="2">
    <location>
        <position position="171"/>
    </location>
</feature>